<evidence type="ECO:0000313" key="2">
    <source>
        <dbReference type="EMBL" id="GKV48742.1"/>
    </source>
</evidence>
<protein>
    <submittedName>
        <fullName evidence="2">Uncharacterized protein</fullName>
    </submittedName>
</protein>
<evidence type="ECO:0000313" key="3">
    <source>
        <dbReference type="Proteomes" id="UP001054252"/>
    </source>
</evidence>
<organism evidence="2 3">
    <name type="scientific">Rubroshorea leprosula</name>
    <dbReference type="NCBI Taxonomy" id="152421"/>
    <lineage>
        <taxon>Eukaryota</taxon>
        <taxon>Viridiplantae</taxon>
        <taxon>Streptophyta</taxon>
        <taxon>Embryophyta</taxon>
        <taxon>Tracheophyta</taxon>
        <taxon>Spermatophyta</taxon>
        <taxon>Magnoliopsida</taxon>
        <taxon>eudicotyledons</taxon>
        <taxon>Gunneridae</taxon>
        <taxon>Pentapetalae</taxon>
        <taxon>rosids</taxon>
        <taxon>malvids</taxon>
        <taxon>Malvales</taxon>
        <taxon>Dipterocarpaceae</taxon>
        <taxon>Rubroshorea</taxon>
    </lineage>
</organism>
<dbReference type="Proteomes" id="UP001054252">
    <property type="component" value="Unassembled WGS sequence"/>
</dbReference>
<feature type="region of interest" description="Disordered" evidence="1">
    <location>
        <begin position="1"/>
        <end position="43"/>
    </location>
</feature>
<evidence type="ECO:0000256" key="1">
    <source>
        <dbReference type="SAM" id="MobiDB-lite"/>
    </source>
</evidence>
<comment type="caution">
    <text evidence="2">The sequence shown here is derived from an EMBL/GenBank/DDBJ whole genome shotgun (WGS) entry which is preliminary data.</text>
</comment>
<keyword evidence="3" id="KW-1185">Reference proteome</keyword>
<accession>A0AAV5MJI0</accession>
<dbReference type="EMBL" id="BPVZ01000269">
    <property type="protein sequence ID" value="GKV48742.1"/>
    <property type="molecule type" value="Genomic_DNA"/>
</dbReference>
<name>A0AAV5MJI0_9ROSI</name>
<proteinExistence type="predicted"/>
<dbReference type="AlphaFoldDB" id="A0AAV5MJI0"/>
<gene>
    <name evidence="2" type="ORF">SLEP1_g55541</name>
</gene>
<sequence length="105" mass="11259">MLKRNRAGEVTVGRQSHRRPTAFPIPAVGDSTTTSPISALRRSPLSSINRTDLPLLHQSSSSPPVTVLSSASHRAFLRQSSSSPPVSSSPLTSLKKLFTFFKSTG</sequence>
<reference evidence="2 3" key="1">
    <citation type="journal article" date="2021" name="Commun. Biol.">
        <title>The genome of Shorea leprosula (Dipterocarpaceae) highlights the ecological relevance of drought in aseasonal tropical rainforests.</title>
        <authorList>
            <person name="Ng K.K.S."/>
            <person name="Kobayashi M.J."/>
            <person name="Fawcett J.A."/>
            <person name="Hatakeyama M."/>
            <person name="Paape T."/>
            <person name="Ng C.H."/>
            <person name="Ang C.C."/>
            <person name="Tnah L.H."/>
            <person name="Lee C.T."/>
            <person name="Nishiyama T."/>
            <person name="Sese J."/>
            <person name="O'Brien M.J."/>
            <person name="Copetti D."/>
            <person name="Mohd Noor M.I."/>
            <person name="Ong R.C."/>
            <person name="Putra M."/>
            <person name="Sireger I.Z."/>
            <person name="Indrioko S."/>
            <person name="Kosugi Y."/>
            <person name="Izuno A."/>
            <person name="Isagi Y."/>
            <person name="Lee S.L."/>
            <person name="Shimizu K.K."/>
        </authorList>
    </citation>
    <scope>NUCLEOTIDE SEQUENCE [LARGE SCALE GENOMIC DNA]</scope>
    <source>
        <strain evidence="2">214</strain>
    </source>
</reference>